<keyword evidence="1" id="KW-1133">Transmembrane helix</keyword>
<keyword evidence="1" id="KW-0472">Membrane</keyword>
<sequence length="304" mass="32997">MNSHNKIYDIEVTPPAGAWNNIARELDNLEAHQNISERLTGLEISPPVMAWTAIADQLDITSQEEDLATKLYNAEAPVPPMAWNAISRELDDQKALEIIEKKLSNIQVNPPNSAWVHIIKELEGKKSEPALVVPMNHGWLKYAAAACFIVIVSISAFFILSDGHSDKGYTAGTGGKPDGSLKVQNAIQTNGAQQAGRGNRQQQALAGIRTKLGNAYSASNERNADLQNRYIILMTQDGNIVRMSKKVSNMADCIAGEDHSCDDQISKWQKEMASSNAASSPDNILDLLDMASGDITEAGTAPNM</sequence>
<dbReference type="RefSeq" id="WP_114790678.1">
    <property type="nucleotide sequence ID" value="NZ_CP139960.1"/>
</dbReference>
<evidence type="ECO:0000313" key="2">
    <source>
        <dbReference type="EMBL" id="WQD37925.1"/>
    </source>
</evidence>
<gene>
    <name evidence="2" type="ORF">U0035_19855</name>
</gene>
<feature type="transmembrane region" description="Helical" evidence="1">
    <location>
        <begin position="139"/>
        <end position="160"/>
    </location>
</feature>
<evidence type="ECO:0000313" key="3">
    <source>
        <dbReference type="Proteomes" id="UP001325680"/>
    </source>
</evidence>
<accession>A0ABZ0W3S6</accession>
<keyword evidence="3" id="KW-1185">Reference proteome</keyword>
<organism evidence="2 3">
    <name type="scientific">Niabella yanshanensis</name>
    <dbReference type="NCBI Taxonomy" id="577386"/>
    <lineage>
        <taxon>Bacteria</taxon>
        <taxon>Pseudomonadati</taxon>
        <taxon>Bacteroidota</taxon>
        <taxon>Chitinophagia</taxon>
        <taxon>Chitinophagales</taxon>
        <taxon>Chitinophagaceae</taxon>
        <taxon>Niabella</taxon>
    </lineage>
</organism>
<protein>
    <submittedName>
        <fullName evidence="2">Uncharacterized protein</fullName>
    </submittedName>
</protein>
<keyword evidence="1" id="KW-0812">Transmembrane</keyword>
<name>A0ABZ0W3S6_9BACT</name>
<proteinExistence type="predicted"/>
<dbReference type="Proteomes" id="UP001325680">
    <property type="component" value="Chromosome"/>
</dbReference>
<evidence type="ECO:0000256" key="1">
    <source>
        <dbReference type="SAM" id="Phobius"/>
    </source>
</evidence>
<reference evidence="2 3" key="1">
    <citation type="submission" date="2023-12" db="EMBL/GenBank/DDBJ databases">
        <title>Genome sequencing and assembly of bacterial species from a model synthetic community.</title>
        <authorList>
            <person name="Hogle S.L."/>
        </authorList>
    </citation>
    <scope>NUCLEOTIDE SEQUENCE [LARGE SCALE GENOMIC DNA]</scope>
    <source>
        <strain evidence="2 3">HAMBI_3031</strain>
    </source>
</reference>
<dbReference type="EMBL" id="CP139960">
    <property type="protein sequence ID" value="WQD37925.1"/>
    <property type="molecule type" value="Genomic_DNA"/>
</dbReference>